<dbReference type="Pfam" id="PF09770">
    <property type="entry name" value="PAT1"/>
    <property type="match status" value="1"/>
</dbReference>
<protein>
    <submittedName>
        <fullName evidence="9">Topoisomerase II</fullName>
    </submittedName>
</protein>
<evidence type="ECO:0000256" key="3">
    <source>
        <dbReference type="ARBA" id="ARBA00009138"/>
    </source>
</evidence>
<keyword evidence="4" id="KW-0963">Cytoplasm</keyword>
<evidence type="ECO:0000313" key="11">
    <source>
        <dbReference type="Proteomes" id="UP000006039"/>
    </source>
</evidence>
<evidence type="ECO:0000256" key="5">
    <source>
        <dbReference type="ARBA" id="ARBA00022884"/>
    </source>
</evidence>
<feature type="compositionally biased region" description="Low complexity" evidence="7">
    <location>
        <begin position="203"/>
        <end position="215"/>
    </location>
</feature>
<feature type="compositionally biased region" description="Low complexity" evidence="7">
    <location>
        <begin position="232"/>
        <end position="243"/>
    </location>
</feature>
<feature type="region of interest" description="Disordered" evidence="7">
    <location>
        <begin position="188"/>
        <end position="219"/>
    </location>
</feature>
<reference evidence="11" key="1">
    <citation type="submission" date="2010-07" db="EMBL/GenBank/DDBJ databases">
        <title>The genome sequence of Gaeumannomyces graminis var. tritici strain R3-111a-1.</title>
        <authorList>
            <consortium name="The Broad Institute Genome Sequencing Platform"/>
            <person name="Ma L.-J."/>
            <person name="Dead R."/>
            <person name="Young S."/>
            <person name="Zeng Q."/>
            <person name="Koehrsen M."/>
            <person name="Alvarado L."/>
            <person name="Berlin A."/>
            <person name="Chapman S.B."/>
            <person name="Chen Z."/>
            <person name="Freedman E."/>
            <person name="Gellesch M."/>
            <person name="Goldberg J."/>
            <person name="Griggs A."/>
            <person name="Gujja S."/>
            <person name="Heilman E.R."/>
            <person name="Heiman D."/>
            <person name="Hepburn T."/>
            <person name="Howarth C."/>
            <person name="Jen D."/>
            <person name="Larson L."/>
            <person name="Mehta T."/>
            <person name="Neiman D."/>
            <person name="Pearson M."/>
            <person name="Roberts A."/>
            <person name="Saif S."/>
            <person name="Shea T."/>
            <person name="Shenoy N."/>
            <person name="Sisk P."/>
            <person name="Stolte C."/>
            <person name="Sykes S."/>
            <person name="Walk T."/>
            <person name="White J."/>
            <person name="Yandava C."/>
            <person name="Haas B."/>
            <person name="Nusbaum C."/>
            <person name="Birren B."/>
        </authorList>
    </citation>
    <scope>NUCLEOTIDE SEQUENCE [LARGE SCALE GENOMIC DNA]</scope>
    <source>
        <strain evidence="11">R3-111a-1</strain>
    </source>
</reference>
<feature type="domain" description="mRNA decay factor PAT1" evidence="8">
    <location>
        <begin position="1"/>
        <end position="837"/>
    </location>
</feature>
<dbReference type="AlphaFoldDB" id="J3PK85"/>
<dbReference type="PANTHER" id="PTHR21551:SF0">
    <property type="entry name" value="PROTEIN ASSOCIATED WITH TOPO II RELATED-1, ISOFORM A"/>
    <property type="match status" value="1"/>
</dbReference>
<accession>J3PK85</accession>
<dbReference type="GO" id="GO:0000290">
    <property type="term" value="P:deadenylation-dependent decapping of nuclear-transcribed mRNA"/>
    <property type="evidence" value="ECO:0007669"/>
    <property type="project" value="InterPro"/>
</dbReference>
<dbReference type="Proteomes" id="UP000006039">
    <property type="component" value="Unassembled WGS sequence"/>
</dbReference>
<feature type="region of interest" description="Disordered" evidence="7">
    <location>
        <begin position="120"/>
        <end position="139"/>
    </location>
</feature>
<evidence type="ECO:0000256" key="1">
    <source>
        <dbReference type="ARBA" id="ARBA00004123"/>
    </source>
</evidence>
<evidence type="ECO:0000313" key="10">
    <source>
        <dbReference type="EnsemblFungi" id="EJT68492"/>
    </source>
</evidence>
<sequence length="840" mass="93083">MSFFGFDTSGHNKAAPGFSQAHDPFAGLRHGDDGGDALEFEDTYDGLGDQLDETDDAFNDDTFGGGGEANVGKVGKDFDFFGQTAKVANAIDEESVRYSRQHPAPRVAAPIVDYQYPNHASQHAPQPVRSGYEKYRDPEPVPELQADTALWGMAPKRQPFVTTPTPGAAAQFPPAASRKMMSLEEVEAAMRAQSKKPEPSPIQAHQHLAQPQAPQYSVSAPTQQPMEFLYAQHQQQQQQQQQQLHRMPSPADHGHPVDLNMSHGPAHTGPISILQRPQSKTPVGSQPPHVPQQAPVVHHQQNAQAPVSKPMQILQNPNRHVGSNAAHAAHQRQQGPYPPNILAHPSQLAQLNDEEKNAYLEQEARRAKRNHKIFMLSKDNGLMTPQDKNFITRIQLQQLVAATGNPIDQGTDDNLSEDFYYQVHCQIRGGHRQHPGQPLNNFAQTYLYQTGSRQNGARRQHRGPENHVQRMEQQVQRAVEAAKNKPKNKQLVIEGSLGKISFSNAKTPKPLLNIKRNDNADVQRPGSSHRTTTSAAVNRKMLLADVEKVYSSLMKMEDHNRKMPPPPSELGNNVELAHQHAHWSHVAEQLNNQLWNELKVHEPIGATVIHPFIAFLSCPKGKKAIPRVFRHINHEQRLSILTMIVLHLDKLDVVRGAASDDGETMLNAALRESIELFSVAVMDTLFKLMSELNLDIVTGVLGILSTTNVDLVARSRIGASVLTMILSRAEILKQAGAPQPLLDSWTSTYNKFFNILEATLPRIFPGSVNSGQDIYVWQLLAALGIGANQDQQQRLVLGVKDRVMDTVALSKTLPADMASLRLQNVNLFMRSIGLDVELLV</sequence>
<dbReference type="PANTHER" id="PTHR21551">
    <property type="entry name" value="TOPOISOMERASE II-ASSOCIATED PROTEIN PAT1"/>
    <property type="match status" value="1"/>
</dbReference>
<proteinExistence type="inferred from homology"/>
<dbReference type="eggNOG" id="KOG4592">
    <property type="taxonomic scope" value="Eukaryota"/>
</dbReference>
<dbReference type="GO" id="GO:0033962">
    <property type="term" value="P:P-body assembly"/>
    <property type="evidence" value="ECO:0007669"/>
    <property type="project" value="TreeGrafter"/>
</dbReference>
<evidence type="ECO:0000256" key="2">
    <source>
        <dbReference type="ARBA" id="ARBA00004201"/>
    </source>
</evidence>
<dbReference type="GO" id="GO:0016853">
    <property type="term" value="F:isomerase activity"/>
    <property type="evidence" value="ECO:0007669"/>
    <property type="project" value="UniProtKB-KW"/>
</dbReference>
<evidence type="ECO:0000256" key="4">
    <source>
        <dbReference type="ARBA" id="ARBA00022490"/>
    </source>
</evidence>
<feature type="region of interest" description="Disordered" evidence="7">
    <location>
        <begin position="15"/>
        <end position="50"/>
    </location>
</feature>
<dbReference type="EMBL" id="GL385476">
    <property type="protein sequence ID" value="EJT68492.1"/>
    <property type="molecule type" value="Genomic_DNA"/>
</dbReference>
<keyword evidence="9" id="KW-0413">Isomerase</keyword>
<comment type="similarity">
    <text evidence="3">Belongs to the PAT1 family.</text>
</comment>
<dbReference type="GO" id="GO:0003723">
    <property type="term" value="F:RNA binding"/>
    <property type="evidence" value="ECO:0007669"/>
    <property type="project" value="UniProtKB-KW"/>
</dbReference>
<evidence type="ECO:0000259" key="8">
    <source>
        <dbReference type="Pfam" id="PF09770"/>
    </source>
</evidence>
<evidence type="ECO:0000256" key="7">
    <source>
        <dbReference type="SAM" id="MobiDB-lite"/>
    </source>
</evidence>
<dbReference type="InterPro" id="IPR039900">
    <property type="entry name" value="Pat1-like"/>
</dbReference>
<reference evidence="10" key="4">
    <citation type="journal article" date="2015" name="G3 (Bethesda)">
        <title>Genome sequences of three phytopathogenic species of the Magnaporthaceae family of fungi.</title>
        <authorList>
            <person name="Okagaki L.H."/>
            <person name="Nunes C.C."/>
            <person name="Sailsbery J."/>
            <person name="Clay B."/>
            <person name="Brown D."/>
            <person name="John T."/>
            <person name="Oh Y."/>
            <person name="Young N."/>
            <person name="Fitzgerald M."/>
            <person name="Haas B.J."/>
            <person name="Zeng Q."/>
            <person name="Young S."/>
            <person name="Adiconis X."/>
            <person name="Fan L."/>
            <person name="Levin J.Z."/>
            <person name="Mitchell T.K."/>
            <person name="Okubara P.A."/>
            <person name="Farman M.L."/>
            <person name="Kohn L.M."/>
            <person name="Birren B."/>
            <person name="Ma L.-J."/>
            <person name="Dean R.A."/>
        </authorList>
    </citation>
    <scope>NUCLEOTIDE SEQUENCE</scope>
    <source>
        <strain evidence="10">R3-111a-1</strain>
    </source>
</reference>
<feature type="region of interest" description="Disordered" evidence="7">
    <location>
        <begin position="453"/>
        <end position="473"/>
    </location>
</feature>
<dbReference type="RefSeq" id="XP_009230123.1">
    <property type="nucleotide sequence ID" value="XM_009231859.1"/>
</dbReference>
<dbReference type="HOGENOM" id="CLU_012622_1_0_1"/>
<feature type="region of interest" description="Disordered" evidence="7">
    <location>
        <begin position="231"/>
        <end position="255"/>
    </location>
</feature>
<keyword evidence="6" id="KW-0539">Nucleus</keyword>
<feature type="compositionally biased region" description="Acidic residues" evidence="7">
    <location>
        <begin position="34"/>
        <end position="50"/>
    </location>
</feature>
<evidence type="ECO:0000313" key="9">
    <source>
        <dbReference type="EMBL" id="EJT68492.1"/>
    </source>
</evidence>
<evidence type="ECO:0000256" key="6">
    <source>
        <dbReference type="ARBA" id="ARBA00023242"/>
    </source>
</evidence>
<comment type="subcellular location">
    <subcellularLocation>
        <location evidence="2">Cytoplasm</location>
        <location evidence="2">P-body</location>
    </subcellularLocation>
    <subcellularLocation>
        <location evidence="1">Nucleus</location>
    </subcellularLocation>
</comment>
<organism evidence="9">
    <name type="scientific">Gaeumannomyces tritici (strain R3-111a-1)</name>
    <name type="common">Wheat and barley take-all root rot fungus</name>
    <name type="synonym">Gaeumannomyces graminis var. tritici</name>
    <dbReference type="NCBI Taxonomy" id="644352"/>
    <lineage>
        <taxon>Eukaryota</taxon>
        <taxon>Fungi</taxon>
        <taxon>Dikarya</taxon>
        <taxon>Ascomycota</taxon>
        <taxon>Pezizomycotina</taxon>
        <taxon>Sordariomycetes</taxon>
        <taxon>Sordariomycetidae</taxon>
        <taxon>Magnaporthales</taxon>
        <taxon>Magnaporthaceae</taxon>
        <taxon>Gaeumannomyces</taxon>
    </lineage>
</organism>
<dbReference type="InterPro" id="IPR019167">
    <property type="entry name" value="PAT1_dom"/>
</dbReference>
<dbReference type="FunCoup" id="J3PK85">
    <property type="interactions" value="190"/>
</dbReference>
<keyword evidence="5" id="KW-0694">RNA-binding</keyword>
<dbReference type="GeneID" id="20354392"/>
<gene>
    <name evidence="10" type="primary">20354392</name>
    <name evidence="9" type="ORF">GGTG_13934</name>
</gene>
<keyword evidence="11" id="KW-1185">Reference proteome</keyword>
<reference evidence="9" key="2">
    <citation type="submission" date="2010-07" db="EMBL/GenBank/DDBJ databases">
        <authorList>
            <consortium name="The Broad Institute Genome Sequencing Platform"/>
            <consortium name="Broad Institute Genome Sequencing Center for Infectious Disease"/>
            <person name="Ma L.-J."/>
            <person name="Dead R."/>
            <person name="Young S."/>
            <person name="Zeng Q."/>
            <person name="Koehrsen M."/>
            <person name="Alvarado L."/>
            <person name="Berlin A."/>
            <person name="Chapman S.B."/>
            <person name="Chen Z."/>
            <person name="Freedman E."/>
            <person name="Gellesch M."/>
            <person name="Goldberg J."/>
            <person name="Griggs A."/>
            <person name="Gujja S."/>
            <person name="Heilman E.R."/>
            <person name="Heiman D."/>
            <person name="Hepburn T."/>
            <person name="Howarth C."/>
            <person name="Jen D."/>
            <person name="Larson L."/>
            <person name="Mehta T."/>
            <person name="Neiman D."/>
            <person name="Pearson M."/>
            <person name="Roberts A."/>
            <person name="Saif S."/>
            <person name="Shea T."/>
            <person name="Shenoy N."/>
            <person name="Sisk P."/>
            <person name="Stolte C."/>
            <person name="Sykes S."/>
            <person name="Walk T."/>
            <person name="White J."/>
            <person name="Yandava C."/>
            <person name="Haas B."/>
            <person name="Nusbaum C."/>
            <person name="Birren B."/>
        </authorList>
    </citation>
    <scope>NUCLEOTIDE SEQUENCE</scope>
    <source>
        <strain evidence="9">R3-111a-1</strain>
    </source>
</reference>
<dbReference type="EnsemblFungi" id="EJT68492">
    <property type="protein sequence ID" value="EJT68492"/>
    <property type="gene ID" value="GGTG_13934"/>
</dbReference>
<reference evidence="9" key="3">
    <citation type="submission" date="2010-09" db="EMBL/GenBank/DDBJ databases">
        <title>Annotation of Gaeumannomyces graminis var. tritici R3-111a-1.</title>
        <authorList>
            <consortium name="The Broad Institute Genome Sequencing Platform"/>
            <person name="Ma L.-J."/>
            <person name="Dead R."/>
            <person name="Young S.K."/>
            <person name="Zeng Q."/>
            <person name="Gargeya S."/>
            <person name="Fitzgerald M."/>
            <person name="Haas B."/>
            <person name="Abouelleil A."/>
            <person name="Alvarado L."/>
            <person name="Arachchi H.M."/>
            <person name="Berlin A."/>
            <person name="Brown A."/>
            <person name="Chapman S.B."/>
            <person name="Chen Z."/>
            <person name="Dunbar C."/>
            <person name="Freedman E."/>
            <person name="Gearin G."/>
            <person name="Gellesch M."/>
            <person name="Goldberg J."/>
            <person name="Griggs A."/>
            <person name="Gujja S."/>
            <person name="Heiman D."/>
            <person name="Howarth C."/>
            <person name="Larson L."/>
            <person name="Lui A."/>
            <person name="MacDonald P.J.P."/>
            <person name="Mehta T."/>
            <person name="Montmayeur A."/>
            <person name="Murphy C."/>
            <person name="Neiman D."/>
            <person name="Pearson M."/>
            <person name="Priest M."/>
            <person name="Roberts A."/>
            <person name="Saif S."/>
            <person name="Shea T."/>
            <person name="Shenoy N."/>
            <person name="Sisk P."/>
            <person name="Stolte C."/>
            <person name="Sykes S."/>
            <person name="Yandava C."/>
            <person name="Wortman J."/>
            <person name="Nusbaum C."/>
            <person name="Birren B."/>
        </authorList>
    </citation>
    <scope>NUCLEOTIDE SEQUENCE</scope>
    <source>
        <strain evidence="9">R3-111a-1</strain>
    </source>
</reference>
<dbReference type="STRING" id="644352.J3PK85"/>
<reference evidence="10" key="5">
    <citation type="submission" date="2018-04" db="UniProtKB">
        <authorList>
            <consortium name="EnsemblFungi"/>
        </authorList>
    </citation>
    <scope>IDENTIFICATION</scope>
    <source>
        <strain evidence="10">R3-111a-1</strain>
    </source>
</reference>
<dbReference type="GO" id="GO:0000932">
    <property type="term" value="C:P-body"/>
    <property type="evidence" value="ECO:0007669"/>
    <property type="project" value="UniProtKB-SubCell"/>
</dbReference>
<dbReference type="GO" id="GO:0005634">
    <property type="term" value="C:nucleus"/>
    <property type="evidence" value="ECO:0007669"/>
    <property type="project" value="UniProtKB-SubCell"/>
</dbReference>
<name>J3PK85_GAET3</name>
<dbReference type="VEuPathDB" id="FungiDB:GGTG_13934"/>
<dbReference type="OrthoDB" id="74835at2759"/>